<dbReference type="Gene3D" id="3.40.50.720">
    <property type="entry name" value="NAD(P)-binding Rossmann-like Domain"/>
    <property type="match status" value="1"/>
</dbReference>
<dbReference type="SMART" id="SM00829">
    <property type="entry name" value="PKS_ER"/>
    <property type="match status" value="1"/>
</dbReference>
<dbReference type="InterPro" id="IPR020843">
    <property type="entry name" value="ER"/>
</dbReference>
<sequence>MRAAVLVKQEQMEVKERKTPEAGTGEVLIRVRSCGICGTDQHIYHGHPGSAEVHPPIVLGHELSGEVVAVGQDVSTLKEGDRVSVDPNIYCGSCEYCRSGRLHLCERLQAVGVTRDGGMAEFCLVPAENCYIIPDAMSYDEAALLEPLGCVLHGFRKLDIRPQHQVLIIGGGFIGQIFLQLVRECGVSRITVSEPASYKHEALRGLGADAVVSPLDPGSADGLASSADVVIECVGRTDSVQSAVRAARKGGQVLLFGVAAPEAEAPIRPFDIFSKELRIMGSFINPFTHTDAIQLVSRGKVRLAPLISHRFTLEQLPDSMRNYPQLGVSKGIVQI</sequence>
<evidence type="ECO:0000313" key="6">
    <source>
        <dbReference type="EMBL" id="MBB3127790.1"/>
    </source>
</evidence>
<keyword evidence="1 4" id="KW-0479">Metal-binding</keyword>
<dbReference type="PANTHER" id="PTHR43401:SF2">
    <property type="entry name" value="L-THREONINE 3-DEHYDROGENASE"/>
    <property type="match status" value="1"/>
</dbReference>
<evidence type="ECO:0000256" key="2">
    <source>
        <dbReference type="ARBA" id="ARBA00022833"/>
    </source>
</evidence>
<dbReference type="EMBL" id="JACHXJ010000002">
    <property type="protein sequence ID" value="MBB3127790.1"/>
    <property type="molecule type" value="Genomic_DNA"/>
</dbReference>
<comment type="similarity">
    <text evidence="4">Belongs to the zinc-containing alcohol dehydrogenase family.</text>
</comment>
<accession>A0A839TQ18</accession>
<keyword evidence="3" id="KW-0560">Oxidoreductase</keyword>
<proteinExistence type="inferred from homology"/>
<dbReference type="PANTHER" id="PTHR43401">
    <property type="entry name" value="L-THREONINE 3-DEHYDROGENASE"/>
    <property type="match status" value="1"/>
</dbReference>
<dbReference type="RefSeq" id="WP_183582054.1">
    <property type="nucleotide sequence ID" value="NZ_JACHXJ010000002.1"/>
</dbReference>
<dbReference type="GO" id="GO:0016491">
    <property type="term" value="F:oxidoreductase activity"/>
    <property type="evidence" value="ECO:0007669"/>
    <property type="project" value="UniProtKB-KW"/>
</dbReference>
<evidence type="ECO:0000259" key="5">
    <source>
        <dbReference type="SMART" id="SM00829"/>
    </source>
</evidence>
<dbReference type="InterPro" id="IPR002328">
    <property type="entry name" value="ADH_Zn_CS"/>
</dbReference>
<name>A0A839TQ18_9BACL</name>
<dbReference type="PROSITE" id="PS00059">
    <property type="entry name" value="ADH_ZINC"/>
    <property type="match status" value="1"/>
</dbReference>
<dbReference type="GO" id="GO:0008270">
    <property type="term" value="F:zinc ion binding"/>
    <property type="evidence" value="ECO:0007669"/>
    <property type="project" value="InterPro"/>
</dbReference>
<dbReference type="Proteomes" id="UP000517523">
    <property type="component" value="Unassembled WGS sequence"/>
</dbReference>
<dbReference type="InterPro" id="IPR050129">
    <property type="entry name" value="Zn_alcohol_dh"/>
</dbReference>
<dbReference type="AlphaFoldDB" id="A0A839TQ18"/>
<reference evidence="6 7" key="1">
    <citation type="submission" date="2020-08" db="EMBL/GenBank/DDBJ databases">
        <title>Genomic Encyclopedia of Type Strains, Phase III (KMG-III): the genomes of soil and plant-associated and newly described type strains.</title>
        <authorList>
            <person name="Whitman W."/>
        </authorList>
    </citation>
    <scope>NUCLEOTIDE SEQUENCE [LARGE SCALE GENOMIC DNA]</scope>
    <source>
        <strain evidence="6 7">CECT 5831</strain>
    </source>
</reference>
<dbReference type="SUPFAM" id="SSF50129">
    <property type="entry name" value="GroES-like"/>
    <property type="match status" value="1"/>
</dbReference>
<dbReference type="InterPro" id="IPR013154">
    <property type="entry name" value="ADH-like_N"/>
</dbReference>
<evidence type="ECO:0000313" key="7">
    <source>
        <dbReference type="Proteomes" id="UP000517523"/>
    </source>
</evidence>
<evidence type="ECO:0000256" key="4">
    <source>
        <dbReference type="RuleBase" id="RU361277"/>
    </source>
</evidence>
<evidence type="ECO:0000256" key="1">
    <source>
        <dbReference type="ARBA" id="ARBA00022723"/>
    </source>
</evidence>
<dbReference type="SUPFAM" id="SSF51735">
    <property type="entry name" value="NAD(P)-binding Rossmann-fold domains"/>
    <property type="match status" value="1"/>
</dbReference>
<dbReference type="InterPro" id="IPR013149">
    <property type="entry name" value="ADH-like_C"/>
</dbReference>
<dbReference type="InterPro" id="IPR011032">
    <property type="entry name" value="GroES-like_sf"/>
</dbReference>
<comment type="cofactor">
    <cofactor evidence="4">
        <name>Zn(2+)</name>
        <dbReference type="ChEBI" id="CHEBI:29105"/>
    </cofactor>
</comment>
<evidence type="ECO:0000256" key="3">
    <source>
        <dbReference type="ARBA" id="ARBA00023002"/>
    </source>
</evidence>
<dbReference type="Pfam" id="PF00107">
    <property type="entry name" value="ADH_zinc_N"/>
    <property type="match status" value="1"/>
</dbReference>
<keyword evidence="2 4" id="KW-0862">Zinc</keyword>
<dbReference type="InterPro" id="IPR036291">
    <property type="entry name" value="NAD(P)-bd_dom_sf"/>
</dbReference>
<organism evidence="6 7">
    <name type="scientific">Paenibacillus rhizosphaerae</name>
    <dbReference type="NCBI Taxonomy" id="297318"/>
    <lineage>
        <taxon>Bacteria</taxon>
        <taxon>Bacillati</taxon>
        <taxon>Bacillota</taxon>
        <taxon>Bacilli</taxon>
        <taxon>Bacillales</taxon>
        <taxon>Paenibacillaceae</taxon>
        <taxon>Paenibacillus</taxon>
    </lineage>
</organism>
<protein>
    <submittedName>
        <fullName evidence="6">2-desacetyl-2-hydroxyethyl bacteriochlorophyllide A dehydrogenase</fullName>
    </submittedName>
</protein>
<dbReference type="CDD" id="cd08234">
    <property type="entry name" value="threonine_DH_like"/>
    <property type="match status" value="1"/>
</dbReference>
<comment type="caution">
    <text evidence="6">The sequence shown here is derived from an EMBL/GenBank/DDBJ whole genome shotgun (WGS) entry which is preliminary data.</text>
</comment>
<dbReference type="Gene3D" id="3.90.180.10">
    <property type="entry name" value="Medium-chain alcohol dehydrogenases, catalytic domain"/>
    <property type="match status" value="1"/>
</dbReference>
<feature type="domain" description="Enoyl reductase (ER)" evidence="5">
    <location>
        <begin position="8"/>
        <end position="333"/>
    </location>
</feature>
<gene>
    <name evidence="6" type="ORF">FHS19_002444</name>
</gene>
<dbReference type="Pfam" id="PF08240">
    <property type="entry name" value="ADH_N"/>
    <property type="match status" value="1"/>
</dbReference>